<evidence type="ECO:0000259" key="9">
    <source>
        <dbReference type="PROSITE" id="PS51352"/>
    </source>
</evidence>
<protein>
    <submittedName>
        <fullName evidence="10">Mechanosensitive ion channel protein 1</fullName>
    </submittedName>
</protein>
<accession>A0ABD1VHV2</accession>
<sequence>MATGAAAAMQAPLLCSSSILQIRSRRSRYAQINEDEDFENYDNFEVSSSFNHEKAEEEEIAKIDEFYAPWCGHCKALAPEYATAATELKVENVKFAKVDATEENELAEKYEIQGNYPTRESGHAQNFVKHGFGTMGLNFASADQNSRGNYVNAYFSHRVFTNSSFRGGFSFAGISPMMYYRLFSSHTGSEGNIPRGPDLPAAVDASGSSSVSDGSIGGGDWLEKVKDAWQSTVDAVKYTGEKAKEVSGEATPYVQQLLDTHPYLRDIIVPVGGTLAGTLLAWAVLPKLLRRFYNLSMQGPAAFLAKSSLWGPVPYEKSFWGALEDPIRYLVTFMAFSQIGEMAAPTVITSQYVTQAWRGAVIVSLVWFLHRWKTNVIARALAVKSLEGVDRDRLLTLNNISSVGLFVVGLMALAEASGVAVQSILTVGGIGGVATAFASRDILGNVLSGLSVQLSHPFSVGDTIKAGSVEGQVVEMGLTTTSLLTAEKFPVIVPNSLFSSQVIVNKSRAQWRSMVTKIPLQIDDLEKIPQITEDIKTMLKSNSNVFLGKEAPYCFLSRIERSYAELTLGCNLKQMSKDAEQDILLQSVRIIKEHGAKLGSTQEDGVNQ</sequence>
<dbReference type="SUPFAM" id="SSF50182">
    <property type="entry name" value="Sm-like ribonucleoproteins"/>
    <property type="match status" value="1"/>
</dbReference>
<dbReference type="PROSITE" id="PS51352">
    <property type="entry name" value="THIOREDOXIN_2"/>
    <property type="match status" value="1"/>
</dbReference>
<evidence type="ECO:0000256" key="4">
    <source>
        <dbReference type="ARBA" id="ARBA00022989"/>
    </source>
</evidence>
<keyword evidence="5" id="KW-0813">Transport</keyword>
<dbReference type="InterPro" id="IPR036249">
    <property type="entry name" value="Thioredoxin-like_sf"/>
</dbReference>
<dbReference type="Gene3D" id="1.10.287.1260">
    <property type="match status" value="1"/>
</dbReference>
<keyword evidence="3" id="KW-0812">Transmembrane</keyword>
<proteinExistence type="inferred from homology"/>
<dbReference type="Pfam" id="PF00085">
    <property type="entry name" value="Thioredoxin"/>
    <property type="match status" value="1"/>
</dbReference>
<dbReference type="GO" id="GO:0016020">
    <property type="term" value="C:membrane"/>
    <property type="evidence" value="ECO:0007669"/>
    <property type="project" value="UniProtKB-SubCell"/>
</dbReference>
<keyword evidence="5" id="KW-0406">Ion transport</keyword>
<evidence type="ECO:0000313" key="11">
    <source>
        <dbReference type="Proteomes" id="UP001604277"/>
    </source>
</evidence>
<keyword evidence="4" id="KW-1133">Transmembrane helix</keyword>
<evidence type="ECO:0000256" key="6">
    <source>
        <dbReference type="ARBA" id="ARBA00023136"/>
    </source>
</evidence>
<comment type="subcellular location">
    <subcellularLocation>
        <location evidence="1">Membrane</location>
        <topology evidence="1">Multi-pass membrane protein</topology>
    </subcellularLocation>
</comment>
<evidence type="ECO:0000256" key="5">
    <source>
        <dbReference type="ARBA" id="ARBA00023065"/>
    </source>
</evidence>
<dbReference type="InterPro" id="IPR013766">
    <property type="entry name" value="Thioredoxin_domain"/>
</dbReference>
<dbReference type="PANTHER" id="PTHR30566">
    <property type="entry name" value="YNAI-RELATED MECHANOSENSITIVE ION CHANNEL"/>
    <property type="match status" value="1"/>
</dbReference>
<dbReference type="InterPro" id="IPR010920">
    <property type="entry name" value="LSM_dom_sf"/>
</dbReference>
<gene>
    <name evidence="10" type="ORF">Fot_17829</name>
</gene>
<evidence type="ECO:0000256" key="7">
    <source>
        <dbReference type="ARBA" id="ARBA00023303"/>
    </source>
</evidence>
<evidence type="ECO:0000256" key="1">
    <source>
        <dbReference type="ARBA" id="ARBA00004141"/>
    </source>
</evidence>
<dbReference type="AlphaFoldDB" id="A0ABD1VHV2"/>
<dbReference type="InterPro" id="IPR011014">
    <property type="entry name" value="MscS_channel_TM-2"/>
</dbReference>
<comment type="caution">
    <text evidence="10">The sequence shown here is derived from an EMBL/GenBank/DDBJ whole genome shotgun (WGS) entry which is preliminary data.</text>
</comment>
<evidence type="ECO:0000256" key="3">
    <source>
        <dbReference type="ARBA" id="ARBA00022692"/>
    </source>
</evidence>
<dbReference type="Gene3D" id="2.30.30.60">
    <property type="match status" value="1"/>
</dbReference>
<organism evidence="10 11">
    <name type="scientific">Forsythia ovata</name>
    <dbReference type="NCBI Taxonomy" id="205694"/>
    <lineage>
        <taxon>Eukaryota</taxon>
        <taxon>Viridiplantae</taxon>
        <taxon>Streptophyta</taxon>
        <taxon>Embryophyta</taxon>
        <taxon>Tracheophyta</taxon>
        <taxon>Spermatophyta</taxon>
        <taxon>Magnoliopsida</taxon>
        <taxon>eudicotyledons</taxon>
        <taxon>Gunneridae</taxon>
        <taxon>Pentapetalae</taxon>
        <taxon>asterids</taxon>
        <taxon>lamiids</taxon>
        <taxon>Lamiales</taxon>
        <taxon>Oleaceae</taxon>
        <taxon>Forsythieae</taxon>
        <taxon>Forsythia</taxon>
    </lineage>
</organism>
<keyword evidence="7" id="KW-0407">Ion channel</keyword>
<dbReference type="PANTHER" id="PTHR30566:SF5">
    <property type="entry name" value="MECHANOSENSITIVE ION CHANNEL PROTEIN 1, MITOCHONDRIAL-RELATED"/>
    <property type="match status" value="1"/>
</dbReference>
<reference evidence="11" key="1">
    <citation type="submission" date="2024-07" db="EMBL/GenBank/DDBJ databases">
        <title>Two chromosome-level genome assemblies of Korean endemic species Abeliophyllum distichum and Forsythia ovata (Oleaceae).</title>
        <authorList>
            <person name="Jang H."/>
        </authorList>
    </citation>
    <scope>NUCLEOTIDE SEQUENCE [LARGE SCALE GENOMIC DNA]</scope>
</reference>
<dbReference type="GO" id="GO:0034220">
    <property type="term" value="P:monoatomic ion transmembrane transport"/>
    <property type="evidence" value="ECO:0007669"/>
    <property type="project" value="UniProtKB-KW"/>
</dbReference>
<dbReference type="Pfam" id="PF00924">
    <property type="entry name" value="MS_channel_2nd"/>
    <property type="match status" value="1"/>
</dbReference>
<keyword evidence="11" id="KW-1185">Reference proteome</keyword>
<dbReference type="Proteomes" id="UP001604277">
    <property type="component" value="Unassembled WGS sequence"/>
</dbReference>
<dbReference type="SUPFAM" id="SSF82861">
    <property type="entry name" value="Mechanosensitive channel protein MscS (YggB), transmembrane region"/>
    <property type="match status" value="1"/>
</dbReference>
<comment type="similarity">
    <text evidence="2">Belongs to the MscS (TC 1.A.23) family.</text>
</comment>
<evidence type="ECO:0000256" key="8">
    <source>
        <dbReference type="SAM" id="MobiDB-lite"/>
    </source>
</evidence>
<dbReference type="InterPro" id="IPR023408">
    <property type="entry name" value="MscS_beta-dom_sf"/>
</dbReference>
<dbReference type="CDD" id="cd02961">
    <property type="entry name" value="PDI_a_family"/>
    <property type="match status" value="1"/>
</dbReference>
<dbReference type="Gene3D" id="3.40.30.10">
    <property type="entry name" value="Glutaredoxin"/>
    <property type="match status" value="1"/>
</dbReference>
<feature type="compositionally biased region" description="Low complexity" evidence="8">
    <location>
        <begin position="201"/>
        <end position="214"/>
    </location>
</feature>
<evidence type="ECO:0000313" key="10">
    <source>
        <dbReference type="EMBL" id="KAL2536438.1"/>
    </source>
</evidence>
<evidence type="ECO:0000256" key="2">
    <source>
        <dbReference type="ARBA" id="ARBA00008017"/>
    </source>
</evidence>
<dbReference type="EMBL" id="JBFOLJ010000005">
    <property type="protein sequence ID" value="KAL2536438.1"/>
    <property type="molecule type" value="Genomic_DNA"/>
</dbReference>
<feature type="domain" description="Thioredoxin" evidence="9">
    <location>
        <begin position="20"/>
        <end position="208"/>
    </location>
</feature>
<feature type="region of interest" description="Disordered" evidence="8">
    <location>
        <begin position="191"/>
        <end position="215"/>
    </location>
</feature>
<dbReference type="SUPFAM" id="SSF52833">
    <property type="entry name" value="Thioredoxin-like"/>
    <property type="match status" value="1"/>
</dbReference>
<keyword evidence="6" id="KW-0472">Membrane</keyword>
<dbReference type="InterPro" id="IPR006685">
    <property type="entry name" value="MscS_channel_2nd"/>
</dbReference>
<name>A0ABD1VHV2_9LAMI</name>